<reference evidence="2" key="1">
    <citation type="submission" date="2011-02" db="EMBL/GenBank/DDBJ databases">
        <title>The genome of the leaf-cutting ant Acromyrmex echinatior suggests key adaptations to social evolution and fungus farming.</title>
        <authorList>
            <person name="Nygaard S."/>
            <person name="Zhang G."/>
        </authorList>
    </citation>
    <scope>NUCLEOTIDE SEQUENCE</scope>
</reference>
<keyword evidence="1" id="KW-0472">Membrane</keyword>
<dbReference type="PANTHER" id="PTHR21879">
    <property type="entry name" value="FI03362P-RELATED-RELATED"/>
    <property type="match status" value="1"/>
</dbReference>
<dbReference type="InParanoid" id="F4X747"/>
<keyword evidence="1" id="KW-1133">Transmembrane helix</keyword>
<gene>
    <name evidence="2" type="ORF">G5I_14184</name>
</gene>
<dbReference type="GO" id="GO:0016020">
    <property type="term" value="C:membrane"/>
    <property type="evidence" value="ECO:0007669"/>
    <property type="project" value="TreeGrafter"/>
</dbReference>
<evidence type="ECO:0000313" key="2">
    <source>
        <dbReference type="EMBL" id="EGI57659.1"/>
    </source>
</evidence>
<keyword evidence="3" id="KW-1185">Reference proteome</keyword>
<feature type="transmembrane region" description="Helical" evidence="1">
    <location>
        <begin position="15"/>
        <end position="34"/>
    </location>
</feature>
<feature type="transmembrane region" description="Helical" evidence="1">
    <location>
        <begin position="290"/>
        <end position="310"/>
    </location>
</feature>
<dbReference type="EMBL" id="GL888828">
    <property type="protein sequence ID" value="EGI57659.1"/>
    <property type="molecule type" value="Genomic_DNA"/>
</dbReference>
<organism evidence="3">
    <name type="scientific">Acromyrmex echinatior</name>
    <name type="common">Panamanian leafcutter ant</name>
    <name type="synonym">Acromyrmex octospinosus echinatior</name>
    <dbReference type="NCBI Taxonomy" id="103372"/>
    <lineage>
        <taxon>Eukaryota</taxon>
        <taxon>Metazoa</taxon>
        <taxon>Ecdysozoa</taxon>
        <taxon>Arthropoda</taxon>
        <taxon>Hexapoda</taxon>
        <taxon>Insecta</taxon>
        <taxon>Pterygota</taxon>
        <taxon>Neoptera</taxon>
        <taxon>Endopterygota</taxon>
        <taxon>Hymenoptera</taxon>
        <taxon>Apocrita</taxon>
        <taxon>Aculeata</taxon>
        <taxon>Formicoidea</taxon>
        <taxon>Formicidae</taxon>
        <taxon>Myrmicinae</taxon>
        <taxon>Acromyrmex</taxon>
    </lineage>
</organism>
<evidence type="ECO:0000313" key="3">
    <source>
        <dbReference type="Proteomes" id="UP000007755"/>
    </source>
</evidence>
<name>F4X747_ACREC</name>
<dbReference type="Pfam" id="PF07898">
    <property type="entry name" value="DUF1676"/>
    <property type="match status" value="1"/>
</dbReference>
<dbReference type="STRING" id="103372.F4X747"/>
<protein>
    <submittedName>
        <fullName evidence="2">Uncharacterized protein</fullName>
    </submittedName>
</protein>
<feature type="transmembrane region" description="Helical" evidence="1">
    <location>
        <begin position="261"/>
        <end position="283"/>
    </location>
</feature>
<evidence type="ECO:0000256" key="1">
    <source>
        <dbReference type="SAM" id="Phobius"/>
    </source>
</evidence>
<accession>F4X747</accession>
<dbReference type="eggNOG" id="ENOG502QWPW">
    <property type="taxonomic scope" value="Eukaryota"/>
</dbReference>
<feature type="transmembrane region" description="Helical" evidence="1">
    <location>
        <begin position="187"/>
        <end position="214"/>
    </location>
</feature>
<dbReference type="AlphaFoldDB" id="F4X747"/>
<dbReference type="Proteomes" id="UP000007755">
    <property type="component" value="Unassembled WGS sequence"/>
</dbReference>
<dbReference type="OrthoDB" id="6334967at2759"/>
<dbReference type="InterPro" id="IPR012464">
    <property type="entry name" value="DUF1676"/>
</dbReference>
<proteinExistence type="predicted"/>
<keyword evidence="1" id="KW-0812">Transmembrane</keyword>
<sequence>MKCGYFGVIEWSRKIGYPRVIEVSCWIFILLIVCSRRTHSLAFDNTTDLFVQKCEMECDLKRDYTTCGKYKVAKWLNTIVREKEFSYGPFRIIRIPSIYKQSFLPYLPRSQAFKSGITEALNFVRDSVEDLLTKRAIVYTIDNSAVARDARDFSSNLMFMDEDELERLKDSKEPEGDWRIFKKKKNIIFPILILLNLIKLKLLLLPIFLGVHFIKKLLVLGSLILPSVFAHLKICKVQHPHAHHAHPFHLWSTAADATVDYPTAGTFAFSLTGFGLGFLAFGLKKLLLPLFFGVQIIKSVLLALFLPSIIGSIGNIVGKGVSSFAQSSHAAPVAAMDENFEFKDNSDLYNDDYLTRQPVGTLPASAMYDESMMQTQKTPDIASRYGFVDSRISHANALSDRYYTRHVAAHGLSKPQDFKVFHEIPTSSLLLTNYDPFYSPLLSRLDAVFSRLGHNTEGCREYAVCAMYRSPARYAPYSNLVSAQLSRELNELRKPSSDNPDVLRFFRYMKSAKDGQDGVKCEEIYANCANAREDQTLKQNQAMLATYQDINKLVQARKI</sequence>